<sequence length="68" mass="7911">MSKQYQIRPSQIIALTNDYEAFCFDEACTYILAEMSKENGTEPKFEDNKNVNKQNNSDVIDWLNSNNK</sequence>
<feature type="compositionally biased region" description="Basic and acidic residues" evidence="1">
    <location>
        <begin position="40"/>
        <end position="50"/>
    </location>
</feature>
<name>A0A4V1LF22_CLOTA</name>
<reference evidence="2 3" key="1">
    <citation type="submission" date="2018-06" db="EMBL/GenBank/DDBJ databases">
        <title>Genome conservation of Clostridium tetani.</title>
        <authorList>
            <person name="Bruggemann H."/>
            <person name="Popoff M.R."/>
        </authorList>
    </citation>
    <scope>NUCLEOTIDE SEQUENCE [LARGE SCALE GENOMIC DNA]</scope>
    <source>
        <strain evidence="2 3">2017.061</strain>
    </source>
</reference>
<accession>A0A4V1LF22</accession>
<dbReference type="AlphaFoldDB" id="A0A4V1LF22"/>
<feature type="region of interest" description="Disordered" evidence="1">
    <location>
        <begin position="40"/>
        <end position="68"/>
    </location>
</feature>
<evidence type="ECO:0000313" key="2">
    <source>
        <dbReference type="EMBL" id="RXI50696.1"/>
    </source>
</evidence>
<dbReference type="Proteomes" id="UP000290921">
    <property type="component" value="Unassembled WGS sequence"/>
</dbReference>
<evidence type="ECO:0000313" key="3">
    <source>
        <dbReference type="Proteomes" id="UP000290921"/>
    </source>
</evidence>
<dbReference type="RefSeq" id="WP_115604782.1">
    <property type="nucleotide sequence ID" value="NZ_AP026804.1"/>
</dbReference>
<organism evidence="2 3">
    <name type="scientific">Clostridium tetani</name>
    <dbReference type="NCBI Taxonomy" id="1513"/>
    <lineage>
        <taxon>Bacteria</taxon>
        <taxon>Bacillati</taxon>
        <taxon>Bacillota</taxon>
        <taxon>Clostridia</taxon>
        <taxon>Eubacteriales</taxon>
        <taxon>Clostridiaceae</taxon>
        <taxon>Clostridium</taxon>
    </lineage>
</organism>
<gene>
    <name evidence="2" type="ORF">DP130_01645</name>
</gene>
<proteinExistence type="predicted"/>
<protein>
    <submittedName>
        <fullName evidence="2">Uncharacterized protein</fullName>
    </submittedName>
</protein>
<comment type="caution">
    <text evidence="2">The sequence shown here is derived from an EMBL/GenBank/DDBJ whole genome shotgun (WGS) entry which is preliminary data.</text>
</comment>
<feature type="compositionally biased region" description="Polar residues" evidence="1">
    <location>
        <begin position="51"/>
        <end position="68"/>
    </location>
</feature>
<dbReference type="EMBL" id="QMAP01000001">
    <property type="protein sequence ID" value="RXI50696.1"/>
    <property type="molecule type" value="Genomic_DNA"/>
</dbReference>
<evidence type="ECO:0000256" key="1">
    <source>
        <dbReference type="SAM" id="MobiDB-lite"/>
    </source>
</evidence>